<dbReference type="Proteomes" id="UP000270261">
    <property type="component" value="Unassembled WGS sequence"/>
</dbReference>
<evidence type="ECO:0000313" key="1">
    <source>
        <dbReference type="EMBL" id="RRN44861.1"/>
    </source>
</evidence>
<gene>
    <name evidence="1" type="ORF">EHV23_00810</name>
</gene>
<proteinExistence type="predicted"/>
<sequence length="49" mass="5184">MKKSKFTESQILETLQHAESGVPVAEVCRKRGISVSTFSSTNGSASTPA</sequence>
<dbReference type="GO" id="GO:0004803">
    <property type="term" value="F:transposase activity"/>
    <property type="evidence" value="ECO:0007669"/>
    <property type="project" value="InterPro"/>
</dbReference>
<dbReference type="Pfam" id="PF01527">
    <property type="entry name" value="HTH_Tnp_1"/>
    <property type="match status" value="1"/>
</dbReference>
<reference evidence="1 2" key="1">
    <citation type="submission" date="2018-11" db="EMBL/GenBank/DDBJ databases">
        <title>Genome sequencing of Lautropia sp. KCOM 2505 (= ChDC F240).</title>
        <authorList>
            <person name="Kook J.-K."/>
            <person name="Park S.-N."/>
            <person name="Lim Y.K."/>
        </authorList>
    </citation>
    <scope>NUCLEOTIDE SEQUENCE [LARGE SCALE GENOMIC DNA]</scope>
    <source>
        <strain evidence="1 2">KCOM 2505</strain>
    </source>
</reference>
<dbReference type="InterPro" id="IPR002514">
    <property type="entry name" value="Transposase_8"/>
</dbReference>
<evidence type="ECO:0008006" key="3">
    <source>
        <dbReference type="Google" id="ProtNLM"/>
    </source>
</evidence>
<dbReference type="EMBL" id="RRUE01000001">
    <property type="protein sequence ID" value="RRN44861.1"/>
    <property type="molecule type" value="Genomic_DNA"/>
</dbReference>
<keyword evidence="2" id="KW-1185">Reference proteome</keyword>
<dbReference type="GO" id="GO:0006313">
    <property type="term" value="P:DNA transposition"/>
    <property type="evidence" value="ECO:0007669"/>
    <property type="project" value="InterPro"/>
</dbReference>
<dbReference type="SUPFAM" id="SSF46689">
    <property type="entry name" value="Homeodomain-like"/>
    <property type="match status" value="1"/>
</dbReference>
<accession>A0A426FQE5</accession>
<protein>
    <recommendedName>
        <fullName evidence="3">Transposase</fullName>
    </recommendedName>
</protein>
<dbReference type="InterPro" id="IPR009057">
    <property type="entry name" value="Homeodomain-like_sf"/>
</dbReference>
<dbReference type="OrthoDB" id="9816028at2"/>
<comment type="caution">
    <text evidence="1">The sequence shown here is derived from an EMBL/GenBank/DDBJ whole genome shotgun (WGS) entry which is preliminary data.</text>
</comment>
<organism evidence="1 2">
    <name type="scientific">Lautropia dentalis</name>
    <dbReference type="NCBI Taxonomy" id="2490857"/>
    <lineage>
        <taxon>Bacteria</taxon>
        <taxon>Pseudomonadati</taxon>
        <taxon>Pseudomonadota</taxon>
        <taxon>Betaproteobacteria</taxon>
        <taxon>Burkholderiales</taxon>
        <taxon>Burkholderiaceae</taxon>
        <taxon>Lautropia</taxon>
    </lineage>
</organism>
<name>A0A426FQE5_9BURK</name>
<evidence type="ECO:0000313" key="2">
    <source>
        <dbReference type="Proteomes" id="UP000270261"/>
    </source>
</evidence>
<dbReference type="AlphaFoldDB" id="A0A426FQE5"/>
<dbReference type="GO" id="GO:0003677">
    <property type="term" value="F:DNA binding"/>
    <property type="evidence" value="ECO:0007669"/>
    <property type="project" value="InterPro"/>
</dbReference>